<comment type="caution">
    <text evidence="3">The sequence shown here is derived from an EMBL/GenBank/DDBJ whole genome shotgun (WGS) entry which is preliminary data.</text>
</comment>
<organism evidence="3 4">
    <name type="scientific">Lentisphaera araneosa HTCC2155</name>
    <dbReference type="NCBI Taxonomy" id="313628"/>
    <lineage>
        <taxon>Bacteria</taxon>
        <taxon>Pseudomonadati</taxon>
        <taxon>Lentisphaerota</taxon>
        <taxon>Lentisphaeria</taxon>
        <taxon>Lentisphaerales</taxon>
        <taxon>Lentisphaeraceae</taxon>
        <taxon>Lentisphaera</taxon>
    </lineage>
</organism>
<dbReference type="SMART" id="SM00886">
    <property type="entry name" value="Dabb"/>
    <property type="match status" value="1"/>
</dbReference>
<dbReference type="Gene3D" id="3.30.70.100">
    <property type="match status" value="1"/>
</dbReference>
<dbReference type="RefSeq" id="WP_007277653.1">
    <property type="nucleotide sequence ID" value="NZ_ABCK01000004.1"/>
</dbReference>
<gene>
    <name evidence="3" type="ORF">LNTAR_09404</name>
</gene>
<dbReference type="InterPro" id="IPR011008">
    <property type="entry name" value="Dimeric_a/b-barrel"/>
</dbReference>
<dbReference type="PANTHER" id="PTHR33178:SF10">
    <property type="entry name" value="STRESS-RESPONSE A_B BARREL DOMAIN-CONTAINING PROTEIN"/>
    <property type="match status" value="1"/>
</dbReference>
<proteinExistence type="predicted"/>
<evidence type="ECO:0000256" key="1">
    <source>
        <dbReference type="ARBA" id="ARBA00011738"/>
    </source>
</evidence>
<name>A6DIC2_9BACT</name>
<sequence length="96" mass="11477">MIKHGVVFTLKKNSPLTQEQFFSQALKLKKIDTVVNFEVVKETSPKNDFDFGLFMNFKNPQAYEFYNNHPDHVKFVEEIWLPNVEEFMEIDYEKIL</sequence>
<dbReference type="EMBL" id="ABCK01000004">
    <property type="protein sequence ID" value="EDM28776.1"/>
    <property type="molecule type" value="Genomic_DNA"/>
</dbReference>
<keyword evidence="4" id="KW-1185">Reference proteome</keyword>
<dbReference type="Pfam" id="PF07876">
    <property type="entry name" value="Dabb"/>
    <property type="match status" value="1"/>
</dbReference>
<dbReference type="OrthoDB" id="9808130at2"/>
<dbReference type="PANTHER" id="PTHR33178">
    <property type="match status" value="1"/>
</dbReference>
<protein>
    <recommendedName>
        <fullName evidence="2">Stress-response A/B barrel domain-containing protein</fullName>
    </recommendedName>
</protein>
<evidence type="ECO:0000313" key="3">
    <source>
        <dbReference type="EMBL" id="EDM28776.1"/>
    </source>
</evidence>
<dbReference type="Proteomes" id="UP000004947">
    <property type="component" value="Unassembled WGS sequence"/>
</dbReference>
<feature type="domain" description="Stress-response A/B barrel" evidence="2">
    <location>
        <begin position="2"/>
        <end position="92"/>
    </location>
</feature>
<evidence type="ECO:0000313" key="4">
    <source>
        <dbReference type="Proteomes" id="UP000004947"/>
    </source>
</evidence>
<reference evidence="3 4" key="1">
    <citation type="journal article" date="2010" name="J. Bacteriol.">
        <title>Genome sequence of Lentisphaera araneosa HTCC2155T, the type species of the order Lentisphaerales in the phylum Lentisphaerae.</title>
        <authorList>
            <person name="Thrash J.C."/>
            <person name="Cho J.C."/>
            <person name="Vergin K.L."/>
            <person name="Morris R.M."/>
            <person name="Giovannoni S.J."/>
        </authorList>
    </citation>
    <scope>NUCLEOTIDE SEQUENCE [LARGE SCALE GENOMIC DNA]</scope>
    <source>
        <strain evidence="3 4">HTCC2155</strain>
    </source>
</reference>
<evidence type="ECO:0000259" key="2">
    <source>
        <dbReference type="PROSITE" id="PS51502"/>
    </source>
</evidence>
<comment type="subunit">
    <text evidence="1">Homodimer.</text>
</comment>
<dbReference type="InterPro" id="IPR044662">
    <property type="entry name" value="HS1/DABB1-like"/>
</dbReference>
<accession>A6DIC2</accession>
<dbReference type="SUPFAM" id="SSF54909">
    <property type="entry name" value="Dimeric alpha+beta barrel"/>
    <property type="match status" value="1"/>
</dbReference>
<dbReference type="AlphaFoldDB" id="A6DIC2"/>
<dbReference type="PROSITE" id="PS51502">
    <property type="entry name" value="S_R_A_B_BARREL"/>
    <property type="match status" value="1"/>
</dbReference>
<dbReference type="eggNOG" id="ENOG5032U0B">
    <property type="taxonomic scope" value="Bacteria"/>
</dbReference>
<dbReference type="InterPro" id="IPR013097">
    <property type="entry name" value="Dabb"/>
</dbReference>